<accession>A0ACC3ALG7</accession>
<comment type="caution">
    <text evidence="1">The sequence shown here is derived from an EMBL/GenBank/DDBJ whole genome shotgun (WGS) entry which is preliminary data.</text>
</comment>
<feature type="non-terminal residue" evidence="1">
    <location>
        <position position="1"/>
    </location>
</feature>
<proteinExistence type="predicted"/>
<name>A0ACC3ALG7_9EURO</name>
<reference evidence="1 2" key="1">
    <citation type="journal article" date="2023" name="ACS Omega">
        <title>Identification of the Neoaspergillic Acid Biosynthesis Gene Cluster by Establishing an In Vitro CRISPR-Ribonucleoprotein Genetic System in Aspergillus melleus.</title>
        <authorList>
            <person name="Yuan B."/>
            <person name="Grau M.F."/>
            <person name="Murata R.M."/>
            <person name="Torok T."/>
            <person name="Venkateswaran K."/>
            <person name="Stajich J.E."/>
            <person name="Wang C.C.C."/>
        </authorList>
    </citation>
    <scope>NUCLEOTIDE SEQUENCE [LARGE SCALE GENOMIC DNA]</scope>
    <source>
        <strain evidence="1 2">IMV 1140</strain>
    </source>
</reference>
<protein>
    <submittedName>
        <fullName evidence="1">Uncharacterized protein</fullName>
    </submittedName>
</protein>
<sequence>WYKDLFSGEEPQLEEGTGGGSGGSRFGSGNASIPLPALPLTKKDGKVHVTDMRKLVRNMGKKVPCGSCGDRRNCCKDINLCEHFLLFNCDKLAPATHNDEQENAGANAEENDA</sequence>
<dbReference type="Proteomes" id="UP001177260">
    <property type="component" value="Unassembled WGS sequence"/>
</dbReference>
<gene>
    <name evidence="1" type="ORF">N8T08_004049</name>
</gene>
<keyword evidence="2" id="KW-1185">Reference proteome</keyword>
<dbReference type="EMBL" id="JAOPJF010000212">
    <property type="protein sequence ID" value="KAK1138225.1"/>
    <property type="molecule type" value="Genomic_DNA"/>
</dbReference>
<evidence type="ECO:0000313" key="2">
    <source>
        <dbReference type="Proteomes" id="UP001177260"/>
    </source>
</evidence>
<organism evidence="1 2">
    <name type="scientific">Aspergillus melleus</name>
    <dbReference type="NCBI Taxonomy" id="138277"/>
    <lineage>
        <taxon>Eukaryota</taxon>
        <taxon>Fungi</taxon>
        <taxon>Dikarya</taxon>
        <taxon>Ascomycota</taxon>
        <taxon>Pezizomycotina</taxon>
        <taxon>Eurotiomycetes</taxon>
        <taxon>Eurotiomycetidae</taxon>
        <taxon>Eurotiales</taxon>
        <taxon>Aspergillaceae</taxon>
        <taxon>Aspergillus</taxon>
        <taxon>Aspergillus subgen. Circumdati</taxon>
    </lineage>
</organism>
<evidence type="ECO:0000313" key="1">
    <source>
        <dbReference type="EMBL" id="KAK1138225.1"/>
    </source>
</evidence>